<feature type="signal peptide" evidence="2">
    <location>
        <begin position="1"/>
        <end position="21"/>
    </location>
</feature>
<keyword evidence="1" id="KW-0472">Membrane</keyword>
<keyword evidence="2" id="KW-0732">Signal</keyword>
<feature type="domain" description="SnoaL-like" evidence="3">
    <location>
        <begin position="43"/>
        <end position="154"/>
    </location>
</feature>
<evidence type="ECO:0000259" key="3">
    <source>
        <dbReference type="Pfam" id="PF13474"/>
    </source>
</evidence>
<dbReference type="EMBL" id="JAYXHS010000001">
    <property type="protein sequence ID" value="MEC5385288.1"/>
    <property type="molecule type" value="Genomic_DNA"/>
</dbReference>
<dbReference type="InterPro" id="IPR032710">
    <property type="entry name" value="NTF2-like_dom_sf"/>
</dbReference>
<comment type="caution">
    <text evidence="4">The sequence shown here is derived from an EMBL/GenBank/DDBJ whole genome shotgun (WGS) entry which is preliminary data.</text>
</comment>
<dbReference type="Proteomes" id="UP001331561">
    <property type="component" value="Unassembled WGS sequence"/>
</dbReference>
<protein>
    <submittedName>
        <fullName evidence="4">Nuclear transport factor 2 family protein</fullName>
    </submittedName>
</protein>
<name>A0ABU6K2J2_9RHOO</name>
<dbReference type="InterPro" id="IPR037401">
    <property type="entry name" value="SnoaL-like"/>
</dbReference>
<evidence type="ECO:0000256" key="2">
    <source>
        <dbReference type="SAM" id="SignalP"/>
    </source>
</evidence>
<feature type="chain" id="PRO_5046512250" evidence="2">
    <location>
        <begin position="22"/>
        <end position="196"/>
    </location>
</feature>
<proteinExistence type="predicted"/>
<reference evidence="4 5" key="1">
    <citation type="submission" date="2024-01" db="EMBL/GenBank/DDBJ databases">
        <title>Uliginosibacterium soil sp. nov.</title>
        <authorList>
            <person name="Lv Y."/>
        </authorList>
    </citation>
    <scope>NUCLEOTIDE SEQUENCE [LARGE SCALE GENOMIC DNA]</scope>
    <source>
        <strain evidence="4 5">H3</strain>
    </source>
</reference>
<dbReference type="SUPFAM" id="SSF54427">
    <property type="entry name" value="NTF2-like"/>
    <property type="match status" value="1"/>
</dbReference>
<keyword evidence="5" id="KW-1185">Reference proteome</keyword>
<evidence type="ECO:0000313" key="4">
    <source>
        <dbReference type="EMBL" id="MEC5385288.1"/>
    </source>
</evidence>
<dbReference type="Gene3D" id="3.10.450.50">
    <property type="match status" value="1"/>
</dbReference>
<organism evidence="4 5">
    <name type="scientific">Uliginosibacterium silvisoli</name>
    <dbReference type="NCBI Taxonomy" id="3114758"/>
    <lineage>
        <taxon>Bacteria</taxon>
        <taxon>Pseudomonadati</taxon>
        <taxon>Pseudomonadota</taxon>
        <taxon>Betaproteobacteria</taxon>
        <taxon>Rhodocyclales</taxon>
        <taxon>Zoogloeaceae</taxon>
        <taxon>Uliginosibacterium</taxon>
    </lineage>
</organism>
<accession>A0ABU6K2J2</accession>
<keyword evidence="1" id="KW-1133">Transmembrane helix</keyword>
<evidence type="ECO:0000313" key="5">
    <source>
        <dbReference type="Proteomes" id="UP001331561"/>
    </source>
</evidence>
<dbReference type="Pfam" id="PF13474">
    <property type="entry name" value="SnoaL_3"/>
    <property type="match status" value="1"/>
</dbReference>
<evidence type="ECO:0000256" key="1">
    <source>
        <dbReference type="SAM" id="Phobius"/>
    </source>
</evidence>
<gene>
    <name evidence="4" type="ORF">VVD49_06110</name>
</gene>
<feature type="transmembrane region" description="Helical" evidence="1">
    <location>
        <begin position="169"/>
        <end position="191"/>
    </location>
</feature>
<sequence length="196" mass="21686">MRHAILILLSMLCLWNASAIAQDDHAADRQALIGILHDVEKGINDSNIDLMARHFDDKAVITWLNAETSRGPQGVKDYFARMVGDAPGAVLSKYATHPKISGPATFYGDVAVASGTMEDEFTPHKRSVFKFDSRWTATLNKTGGEWKIVALHLSTNSFNNALTDELRQLSIYTGAGGAAVGLLLAIAWFWWRRRKQ</sequence>
<keyword evidence="1" id="KW-0812">Transmembrane</keyword>
<dbReference type="RefSeq" id="WP_327598247.1">
    <property type="nucleotide sequence ID" value="NZ_JAYXHS010000001.1"/>
</dbReference>